<sequence>MWMWKVGGSVEGGGFGVELKELVVVVVLDVRRNNNNGTALDTDQALPPPRLQYTPTTPWDIMGHERRSGGGGYFTLPHSQRGGKGRRNRRKGEKN</sequence>
<organism evidence="2 3">
    <name type="scientific">Petrolisthes manimaculis</name>
    <dbReference type="NCBI Taxonomy" id="1843537"/>
    <lineage>
        <taxon>Eukaryota</taxon>
        <taxon>Metazoa</taxon>
        <taxon>Ecdysozoa</taxon>
        <taxon>Arthropoda</taxon>
        <taxon>Crustacea</taxon>
        <taxon>Multicrustacea</taxon>
        <taxon>Malacostraca</taxon>
        <taxon>Eumalacostraca</taxon>
        <taxon>Eucarida</taxon>
        <taxon>Decapoda</taxon>
        <taxon>Pleocyemata</taxon>
        <taxon>Anomura</taxon>
        <taxon>Galatheoidea</taxon>
        <taxon>Porcellanidae</taxon>
        <taxon>Petrolisthes</taxon>
    </lineage>
</organism>
<comment type="caution">
    <text evidence="2">The sequence shown here is derived from an EMBL/GenBank/DDBJ whole genome shotgun (WGS) entry which is preliminary data.</text>
</comment>
<gene>
    <name evidence="2" type="ORF">Pmani_039841</name>
</gene>
<name>A0AAE1NC29_9EUCA</name>
<protein>
    <submittedName>
        <fullName evidence="2">Uncharacterized protein</fullName>
    </submittedName>
</protein>
<dbReference type="Proteomes" id="UP001292094">
    <property type="component" value="Unassembled WGS sequence"/>
</dbReference>
<reference evidence="2" key="1">
    <citation type="submission" date="2023-11" db="EMBL/GenBank/DDBJ databases">
        <title>Genome assemblies of two species of porcelain crab, Petrolisthes cinctipes and Petrolisthes manimaculis (Anomura: Porcellanidae).</title>
        <authorList>
            <person name="Angst P."/>
        </authorList>
    </citation>
    <scope>NUCLEOTIDE SEQUENCE</scope>
    <source>
        <strain evidence="2">PB745_02</strain>
        <tissue evidence="2">Gill</tissue>
    </source>
</reference>
<keyword evidence="3" id="KW-1185">Reference proteome</keyword>
<evidence type="ECO:0000313" key="2">
    <source>
        <dbReference type="EMBL" id="KAK4287078.1"/>
    </source>
</evidence>
<dbReference type="EMBL" id="JAWZYT010007106">
    <property type="protein sequence ID" value="KAK4287078.1"/>
    <property type="molecule type" value="Genomic_DNA"/>
</dbReference>
<accession>A0AAE1NC29</accession>
<dbReference type="AlphaFoldDB" id="A0AAE1NC29"/>
<feature type="region of interest" description="Disordered" evidence="1">
    <location>
        <begin position="35"/>
        <end position="95"/>
    </location>
</feature>
<evidence type="ECO:0000256" key="1">
    <source>
        <dbReference type="SAM" id="MobiDB-lite"/>
    </source>
</evidence>
<evidence type="ECO:0000313" key="3">
    <source>
        <dbReference type="Proteomes" id="UP001292094"/>
    </source>
</evidence>
<feature type="compositionally biased region" description="Basic residues" evidence="1">
    <location>
        <begin position="81"/>
        <end position="95"/>
    </location>
</feature>
<proteinExistence type="predicted"/>